<gene>
    <name evidence="1" type="ORF">JY651_25540</name>
</gene>
<dbReference type="InterPro" id="IPR021815">
    <property type="entry name" value="TsiV"/>
</dbReference>
<protein>
    <submittedName>
        <fullName evidence="1">DUF3396 domain-containing protein</fullName>
    </submittedName>
</protein>
<keyword evidence="2" id="KW-1185">Reference proteome</keyword>
<accession>A0ABX7NMH5</accession>
<reference evidence="1 2" key="1">
    <citation type="submission" date="2021-02" db="EMBL/GenBank/DDBJ databases">
        <title>De Novo genome assembly of isolated myxobacteria.</title>
        <authorList>
            <person name="Stevens D.C."/>
        </authorList>
    </citation>
    <scope>NUCLEOTIDE SEQUENCE [LARGE SCALE GENOMIC DNA]</scope>
    <source>
        <strain evidence="2">SCPEA02</strain>
    </source>
</reference>
<name>A0ABX7NMH5_9BACT</name>
<dbReference type="RefSeq" id="WP_206720315.1">
    <property type="nucleotide sequence ID" value="NZ_CP071090.1"/>
</dbReference>
<evidence type="ECO:0000313" key="2">
    <source>
        <dbReference type="Proteomes" id="UP000662747"/>
    </source>
</evidence>
<dbReference type="Proteomes" id="UP000662747">
    <property type="component" value="Chromosome"/>
</dbReference>
<dbReference type="Pfam" id="PF11876">
    <property type="entry name" value="TsiV"/>
    <property type="match status" value="1"/>
</dbReference>
<sequence length="304" mass="34361">MSERFPGIWVHTADRTVHIQHGLIIRFFMHHSHAEFAPAVLRALDAYVHAIGPDTLAWYPDAEGDLRRMDASTWERTRQALLDTGTHTFVTLVDRREGAAGFRFEYEGISLETPNLLDDARRACIASFWLPSSYVEESGPTHVRELALELATSLPFTSGYASLVFSRGEQPVSVARQINKLCFRYPGVDVLEHPVSWDIGTRIPGAYWLTFLGQPVLGELGGAERLRARLSSPGTTVQELPGDRTVVTLGQWPEAGDLEAGENLPAYRELARVLEPWLYRTSSTRFDPDFPPEDKLRWERRFLD</sequence>
<dbReference type="EMBL" id="CP071090">
    <property type="protein sequence ID" value="QSQ18727.1"/>
    <property type="molecule type" value="Genomic_DNA"/>
</dbReference>
<organism evidence="1 2">
    <name type="scientific">Pyxidicoccus parkwayensis</name>
    <dbReference type="NCBI Taxonomy" id="2813578"/>
    <lineage>
        <taxon>Bacteria</taxon>
        <taxon>Pseudomonadati</taxon>
        <taxon>Myxococcota</taxon>
        <taxon>Myxococcia</taxon>
        <taxon>Myxococcales</taxon>
        <taxon>Cystobacterineae</taxon>
        <taxon>Myxococcaceae</taxon>
        <taxon>Pyxidicoccus</taxon>
    </lineage>
</organism>
<proteinExistence type="predicted"/>
<evidence type="ECO:0000313" key="1">
    <source>
        <dbReference type="EMBL" id="QSQ18727.1"/>
    </source>
</evidence>